<dbReference type="EnsemblBacteria" id="CAD72587">
    <property type="protein sequence ID" value="CAD72587"/>
    <property type="gene ID" value="RB2369"/>
</dbReference>
<dbReference type="STRING" id="243090.RB2369"/>
<evidence type="ECO:0000313" key="1">
    <source>
        <dbReference type="EMBL" id="CAD72587.1"/>
    </source>
</evidence>
<reference evidence="1 2" key="1">
    <citation type="journal article" date="2003" name="Proc. Natl. Acad. Sci. U.S.A.">
        <title>Complete genome sequence of the marine planctomycete Pirellula sp. strain 1.</title>
        <authorList>
            <person name="Gloeckner F.O."/>
            <person name="Kube M."/>
            <person name="Bauer M."/>
            <person name="Teeling H."/>
            <person name="Lombardot T."/>
            <person name="Ludwig W."/>
            <person name="Gade D."/>
            <person name="Beck A."/>
            <person name="Borzym K."/>
            <person name="Heitmann K."/>
            <person name="Rabus R."/>
            <person name="Schlesner H."/>
            <person name="Amann R."/>
            <person name="Reinhardt R."/>
        </authorList>
    </citation>
    <scope>NUCLEOTIDE SEQUENCE [LARGE SCALE GENOMIC DNA]</scope>
    <source>
        <strain evidence="2">DSM 10527 / NCIMB 13988 / SH1</strain>
    </source>
</reference>
<sequence>MTAMLNAPPAHRAYLGPPRIFGALKSMQLHSDLLVRTSCSCRVWRITSSASTWSIGTPDTVWTLGEHAVFFSDGRRFPRIFMHQQIVLINCTSRFRQCRSPVDLRAESCVMCLKIGRRAFAFFFARQPGLTAVG</sequence>
<protein>
    <submittedName>
        <fullName evidence="1">Uncharacterized protein</fullName>
    </submittedName>
</protein>
<dbReference type="Proteomes" id="UP000001025">
    <property type="component" value="Chromosome"/>
</dbReference>
<gene>
    <name evidence="1" type="ordered locus">RB2369</name>
</gene>
<dbReference type="KEGG" id="rba:RB2369"/>
<dbReference type="AlphaFoldDB" id="Q7UVY4"/>
<keyword evidence="2" id="KW-1185">Reference proteome</keyword>
<dbReference type="HOGENOM" id="CLU_1894552_0_0_0"/>
<dbReference type="InParanoid" id="Q7UVY4"/>
<accession>Q7UVY4</accession>
<dbReference type="EMBL" id="BX294137">
    <property type="protein sequence ID" value="CAD72587.1"/>
    <property type="molecule type" value="Genomic_DNA"/>
</dbReference>
<evidence type="ECO:0000313" key="2">
    <source>
        <dbReference type="Proteomes" id="UP000001025"/>
    </source>
</evidence>
<proteinExistence type="predicted"/>
<organism evidence="1 2">
    <name type="scientific">Rhodopirellula baltica (strain DSM 10527 / NCIMB 13988 / SH1)</name>
    <dbReference type="NCBI Taxonomy" id="243090"/>
    <lineage>
        <taxon>Bacteria</taxon>
        <taxon>Pseudomonadati</taxon>
        <taxon>Planctomycetota</taxon>
        <taxon>Planctomycetia</taxon>
        <taxon>Pirellulales</taxon>
        <taxon>Pirellulaceae</taxon>
        <taxon>Rhodopirellula</taxon>
    </lineage>
</organism>
<name>Q7UVY4_RHOBA</name>